<dbReference type="InterPro" id="IPR010106">
    <property type="entry name" value="RpnA"/>
</dbReference>
<dbReference type="Pfam" id="PF12784">
    <property type="entry name" value="PDDEXK_2"/>
    <property type="match status" value="1"/>
</dbReference>
<sequence length="307" mass="35752">MPIYHNEPIDLMVDYAFKQLFGQARNKDLLISFLNALLTNSLASPIISVQFGNTEQAQEYREDKLSRMDVFVETDQQERINIEMQVAHDYGMAKRTLYYWAELYRGQVVSGASYQELHRVITINLIDFVQFPSTDRYHTSYHVVEDQTHERLSDALEVHFVEMPKLRKSITDLEKAVQDPLEKWLLLLESGKNKTIHHVLEVAAMNDVELKKALDEVEEIGRKPENWALYISRKKAILDEVSREASYRERIEKAHEQGMEQGLEQGMEKARIELIQHMLSKKLSPEEITNLTDIPLEDIKKIAESIH</sequence>
<dbReference type="EMBL" id="JALBUF010000014">
    <property type="protein sequence ID" value="MCI0184471.1"/>
    <property type="molecule type" value="Genomic_DNA"/>
</dbReference>
<name>A0A9X1VA44_9BACL</name>
<gene>
    <name evidence="1" type="ORF">MM817_02768</name>
</gene>
<dbReference type="PANTHER" id="PTHR41317">
    <property type="entry name" value="PD-(D_E)XK NUCLEASE FAMILY TRANSPOSASE"/>
    <property type="match status" value="1"/>
</dbReference>
<evidence type="ECO:0000313" key="2">
    <source>
        <dbReference type="Proteomes" id="UP001139263"/>
    </source>
</evidence>
<protein>
    <recommendedName>
        <fullName evidence="3">Transposase</fullName>
    </recommendedName>
</protein>
<evidence type="ECO:0000313" key="1">
    <source>
        <dbReference type="EMBL" id="MCI0184471.1"/>
    </source>
</evidence>
<dbReference type="RefSeq" id="WP_241716169.1">
    <property type="nucleotide sequence ID" value="NZ_JALBUF010000014.1"/>
</dbReference>
<keyword evidence="2" id="KW-1185">Reference proteome</keyword>
<accession>A0A9X1VA44</accession>
<dbReference type="AlphaFoldDB" id="A0A9X1VA44"/>
<comment type="caution">
    <text evidence="1">The sequence shown here is derived from an EMBL/GenBank/DDBJ whole genome shotgun (WGS) entry which is preliminary data.</text>
</comment>
<organism evidence="1 2">
    <name type="scientific">Sulfoacidibacillus ferrooxidans</name>
    <dbReference type="NCBI Taxonomy" id="2005001"/>
    <lineage>
        <taxon>Bacteria</taxon>
        <taxon>Bacillati</taxon>
        <taxon>Bacillota</taxon>
        <taxon>Bacilli</taxon>
        <taxon>Bacillales</taxon>
        <taxon>Alicyclobacillaceae</taxon>
        <taxon>Sulfoacidibacillus</taxon>
    </lineage>
</organism>
<reference evidence="1" key="1">
    <citation type="submission" date="2022-03" db="EMBL/GenBank/DDBJ databases">
        <title>Draft Genome Sequence of Firmicute Strain S0AB, a Heterotrophic Iron/Sulfur-Oxidizing Extreme Acidophile.</title>
        <authorList>
            <person name="Vergara E."/>
            <person name="Pakostova E."/>
            <person name="Johnson D.B."/>
            <person name="Holmes D.S."/>
        </authorList>
    </citation>
    <scope>NUCLEOTIDE SEQUENCE</scope>
    <source>
        <strain evidence="1">S0AB</strain>
    </source>
</reference>
<dbReference type="Proteomes" id="UP001139263">
    <property type="component" value="Unassembled WGS sequence"/>
</dbReference>
<dbReference type="PANTHER" id="PTHR41317:SF1">
    <property type="entry name" value="PD-(D_E)XK NUCLEASE FAMILY TRANSPOSASE"/>
    <property type="match status" value="1"/>
</dbReference>
<dbReference type="NCBIfam" id="TIGR01784">
    <property type="entry name" value="T_den_put_tspse"/>
    <property type="match status" value="1"/>
</dbReference>
<evidence type="ECO:0008006" key="3">
    <source>
        <dbReference type="Google" id="ProtNLM"/>
    </source>
</evidence>
<proteinExistence type="predicted"/>